<dbReference type="STRING" id="1908205.BKG60_06720"/>
<gene>
    <name evidence="1" type="ORF">BKG61_12075</name>
</gene>
<keyword evidence="2" id="KW-1185">Reference proteome</keyword>
<organism evidence="1 2">
    <name type="scientific">Mycobacterium syngnathidarum</name>
    <dbReference type="NCBI Taxonomy" id="1908205"/>
    <lineage>
        <taxon>Bacteria</taxon>
        <taxon>Bacillati</taxon>
        <taxon>Actinomycetota</taxon>
        <taxon>Actinomycetes</taxon>
        <taxon>Mycobacteriales</taxon>
        <taxon>Mycobacteriaceae</taxon>
        <taxon>Mycobacterium</taxon>
    </lineage>
</organism>
<protein>
    <submittedName>
        <fullName evidence="1">Uncharacterized protein</fullName>
    </submittedName>
</protein>
<dbReference type="OrthoDB" id="3259391at2"/>
<accession>A0A1S1K4T7</accession>
<dbReference type="Proteomes" id="UP000179636">
    <property type="component" value="Unassembled WGS sequence"/>
</dbReference>
<comment type="caution">
    <text evidence="1">The sequence shown here is derived from an EMBL/GenBank/DDBJ whole genome shotgun (WGS) entry which is preliminary data.</text>
</comment>
<reference evidence="1 2" key="1">
    <citation type="submission" date="2016-10" db="EMBL/GenBank/DDBJ databases">
        <title>Evaluation of Human, Animal and Environmental Mycobacterium chelonae Isolates by Core Genome Phylogenomic Analysis, Targeted Gene Comparison, and Anti-microbial Susceptibility Patterns: A Tale of Mistaken Identities.</title>
        <authorList>
            <person name="Fogelson S.B."/>
            <person name="Camus A.C."/>
            <person name="Lorenz W."/>
            <person name="Vasireddy R."/>
            <person name="Vasireddy S."/>
            <person name="Smith T."/>
            <person name="Brown-Elliott B.A."/>
            <person name="Wallace R.J.Jr."/>
            <person name="Hasan N.A."/>
            <person name="Reischl U."/>
            <person name="Sanchez S."/>
        </authorList>
    </citation>
    <scope>NUCLEOTIDE SEQUENCE [LARGE SCALE GENOMIC DNA]</scope>
    <source>
        <strain evidence="1 2">24999</strain>
    </source>
</reference>
<name>A0A1S1K4T7_9MYCO</name>
<sequence length="194" mass="21127">MQPNAELEQLLQERFDITTPQFVAALKSFPTLRPWAASLSEDEARLLDEAGFAEDQDALIAAGTEIAGRTAHLTVTAFTPDEVATGLGISPSRVRQKRLAGELWAIPDGQTWLFPALQFETDAHGGPTRQIRGLDQVFKALPADLHPVAVAGFLRTPQLDLFHDRPLTPVEWLRDGGDVTQAVAAAAGTDWYTT</sequence>
<proteinExistence type="predicted"/>
<evidence type="ECO:0000313" key="1">
    <source>
        <dbReference type="EMBL" id="OHU00760.1"/>
    </source>
</evidence>
<evidence type="ECO:0000313" key="2">
    <source>
        <dbReference type="Proteomes" id="UP000179636"/>
    </source>
</evidence>
<dbReference type="EMBL" id="MLHV01000009">
    <property type="protein sequence ID" value="OHU00760.1"/>
    <property type="molecule type" value="Genomic_DNA"/>
</dbReference>
<dbReference type="RefSeq" id="WP_070944963.1">
    <property type="nucleotide sequence ID" value="NZ_MLHV01000009.1"/>
</dbReference>
<dbReference type="AlphaFoldDB" id="A0A1S1K4T7"/>